<dbReference type="RefSeq" id="WP_012044866.1">
    <property type="nucleotide sequence ID" value="NZ_JABFDP010000005.1"/>
</dbReference>
<dbReference type="InterPro" id="IPR011251">
    <property type="entry name" value="Luciferase-like_dom"/>
</dbReference>
<keyword evidence="3" id="KW-0560">Oxidoreductase</keyword>
<dbReference type="Pfam" id="PF00296">
    <property type="entry name" value="Bac_luciferase"/>
    <property type="match status" value="1"/>
</dbReference>
<organism evidence="7 8">
    <name type="scientific">Bradyrhizobium denitrificans</name>
    <dbReference type="NCBI Taxonomy" id="2734912"/>
    <lineage>
        <taxon>Bacteria</taxon>
        <taxon>Pseudomonadati</taxon>
        <taxon>Pseudomonadota</taxon>
        <taxon>Alphaproteobacteria</taxon>
        <taxon>Hyphomicrobiales</taxon>
        <taxon>Nitrobacteraceae</taxon>
        <taxon>Bradyrhizobium</taxon>
    </lineage>
</organism>
<name>A0ABS5G071_9BRAD</name>
<dbReference type="InterPro" id="IPR051260">
    <property type="entry name" value="Diverse_substr_monoxygenases"/>
</dbReference>
<dbReference type="Gene3D" id="3.20.20.30">
    <property type="entry name" value="Luciferase-like domain"/>
    <property type="match status" value="1"/>
</dbReference>
<dbReference type="SUPFAM" id="SSF51679">
    <property type="entry name" value="Bacterial luciferase-like"/>
    <property type="match status" value="1"/>
</dbReference>
<dbReference type="NCBIfam" id="TIGR03860">
    <property type="entry name" value="FMN_nitrolo"/>
    <property type="match status" value="1"/>
</dbReference>
<dbReference type="CDD" id="cd01095">
    <property type="entry name" value="Nitrilotriacetate_monoxgenase"/>
    <property type="match status" value="1"/>
</dbReference>
<evidence type="ECO:0000256" key="2">
    <source>
        <dbReference type="ARBA" id="ARBA00022643"/>
    </source>
</evidence>
<dbReference type="Proteomes" id="UP001314635">
    <property type="component" value="Unassembled WGS sequence"/>
</dbReference>
<reference evidence="8" key="1">
    <citation type="journal article" date="2021" name="ISME J.">
        <title>Evolutionary origin and ecological implication of a unique nif island in free-living Bradyrhizobium lineages.</title>
        <authorList>
            <person name="Tao J."/>
        </authorList>
    </citation>
    <scope>NUCLEOTIDE SEQUENCE [LARGE SCALE GENOMIC DNA]</scope>
    <source>
        <strain evidence="8">SZCCT0094</strain>
    </source>
</reference>
<evidence type="ECO:0000256" key="5">
    <source>
        <dbReference type="ARBA" id="ARBA00033748"/>
    </source>
</evidence>
<sequence>MPRTPKTIAVNGFAIFSPVHLSPGLWRHPDDRSLEFDTLRYWTDVARTLEAGRFDSIFIADGIGIHDVYAGNADAALSTAAQIPKLDPMLLVSAMAAVTEHLGLGITASVSYEPPFTLARRFSTLDHLTRGRIAWNIVTGYSAAASRAVGRADIMAHDPRYDLADEFLDAVYALWEGSWDDGAVIADRDRGVFADPSRIRKVHHQGQHFKVDAIHLVHPSPQRTPFLFQAGASHRGKDFAARHAEAVFLGEHSKTRTAANVAETRARAQAFGRNANDIRFFGLITVIVGETRAEAEAKYRDYQRYTDPKGALALLSGWTGIDLSRYSLDDPFPTIKKDNAVTSMIDTFAASERAWTIRDIITHNFIGGRGPVVIGSPAEVADELQSWIAETDLDGFNLSYAITPGGYRDFADLVVPELQRRGVYKTDYAPGTLREKTFGAGHARLPDTHPAARFRFDAAASRAQALASV</sequence>
<keyword evidence="1" id="KW-0285">Flavoprotein</keyword>
<dbReference type="PANTHER" id="PTHR30011:SF16">
    <property type="entry name" value="C2H2 FINGER DOMAIN TRANSCRIPTION FACTOR (EUROFUNG)-RELATED"/>
    <property type="match status" value="1"/>
</dbReference>
<evidence type="ECO:0000256" key="1">
    <source>
        <dbReference type="ARBA" id="ARBA00022630"/>
    </source>
</evidence>
<dbReference type="InterPro" id="IPR016215">
    <property type="entry name" value="NTA_MOA"/>
</dbReference>
<evidence type="ECO:0000256" key="3">
    <source>
        <dbReference type="ARBA" id="ARBA00023002"/>
    </source>
</evidence>
<evidence type="ECO:0000313" key="7">
    <source>
        <dbReference type="EMBL" id="MBR1134576.1"/>
    </source>
</evidence>
<feature type="domain" description="Luciferase-like" evidence="6">
    <location>
        <begin position="25"/>
        <end position="386"/>
    </location>
</feature>
<accession>A0ABS5G071</accession>
<keyword evidence="2" id="KW-0288">FMN</keyword>
<evidence type="ECO:0000259" key="6">
    <source>
        <dbReference type="Pfam" id="PF00296"/>
    </source>
</evidence>
<keyword evidence="8" id="KW-1185">Reference proteome</keyword>
<protein>
    <submittedName>
        <fullName evidence="7">LLM class flavin-dependent oxidoreductase</fullName>
    </submittedName>
</protein>
<gene>
    <name evidence="7" type="ORF">JQ619_02215</name>
</gene>
<dbReference type="EMBL" id="JAFCLK010000002">
    <property type="protein sequence ID" value="MBR1134576.1"/>
    <property type="molecule type" value="Genomic_DNA"/>
</dbReference>
<evidence type="ECO:0000256" key="4">
    <source>
        <dbReference type="ARBA" id="ARBA00023033"/>
    </source>
</evidence>
<keyword evidence="4" id="KW-0503">Monooxygenase</keyword>
<dbReference type="PIRSF" id="PIRSF000337">
    <property type="entry name" value="NTA_MOA"/>
    <property type="match status" value="1"/>
</dbReference>
<dbReference type="PANTHER" id="PTHR30011">
    <property type="entry name" value="ALKANESULFONATE MONOOXYGENASE-RELATED"/>
    <property type="match status" value="1"/>
</dbReference>
<comment type="caution">
    <text evidence="7">The sequence shown here is derived from an EMBL/GenBank/DDBJ whole genome shotgun (WGS) entry which is preliminary data.</text>
</comment>
<dbReference type="InterPro" id="IPR036661">
    <property type="entry name" value="Luciferase-like_sf"/>
</dbReference>
<comment type="similarity">
    <text evidence="5">Belongs to the NtaA/SnaA/DszA monooxygenase family.</text>
</comment>
<evidence type="ECO:0000313" key="8">
    <source>
        <dbReference type="Proteomes" id="UP001314635"/>
    </source>
</evidence>
<proteinExistence type="inferred from homology"/>